<name>A0A8S9QX54_BRACR</name>
<dbReference type="Proteomes" id="UP000712600">
    <property type="component" value="Unassembled WGS sequence"/>
</dbReference>
<feature type="compositionally biased region" description="Polar residues" evidence="1">
    <location>
        <begin position="152"/>
        <end position="169"/>
    </location>
</feature>
<organism evidence="2 3">
    <name type="scientific">Brassica cretica</name>
    <name type="common">Mustard</name>
    <dbReference type="NCBI Taxonomy" id="69181"/>
    <lineage>
        <taxon>Eukaryota</taxon>
        <taxon>Viridiplantae</taxon>
        <taxon>Streptophyta</taxon>
        <taxon>Embryophyta</taxon>
        <taxon>Tracheophyta</taxon>
        <taxon>Spermatophyta</taxon>
        <taxon>Magnoliopsida</taxon>
        <taxon>eudicotyledons</taxon>
        <taxon>Gunneridae</taxon>
        <taxon>Pentapetalae</taxon>
        <taxon>rosids</taxon>
        <taxon>malvids</taxon>
        <taxon>Brassicales</taxon>
        <taxon>Brassicaceae</taxon>
        <taxon>Brassiceae</taxon>
        <taxon>Brassica</taxon>
    </lineage>
</organism>
<feature type="region of interest" description="Disordered" evidence="1">
    <location>
        <begin position="1"/>
        <end position="169"/>
    </location>
</feature>
<evidence type="ECO:0000256" key="1">
    <source>
        <dbReference type="SAM" id="MobiDB-lite"/>
    </source>
</evidence>
<evidence type="ECO:0000313" key="2">
    <source>
        <dbReference type="EMBL" id="KAF3557003.1"/>
    </source>
</evidence>
<feature type="compositionally biased region" description="Basic and acidic residues" evidence="1">
    <location>
        <begin position="1"/>
        <end position="22"/>
    </location>
</feature>
<dbReference type="EMBL" id="QGKX02000996">
    <property type="protein sequence ID" value="KAF3557003.1"/>
    <property type="molecule type" value="Genomic_DNA"/>
</dbReference>
<protein>
    <submittedName>
        <fullName evidence="2">Uncharacterized protein</fullName>
    </submittedName>
</protein>
<gene>
    <name evidence="2" type="ORF">F2Q69_00013405</name>
</gene>
<reference evidence="2" key="1">
    <citation type="submission" date="2019-12" db="EMBL/GenBank/DDBJ databases">
        <title>Genome sequencing and annotation of Brassica cretica.</title>
        <authorList>
            <person name="Studholme D.J."/>
            <person name="Sarris P."/>
        </authorList>
    </citation>
    <scope>NUCLEOTIDE SEQUENCE</scope>
    <source>
        <strain evidence="2">PFS-109/04</strain>
        <tissue evidence="2">Leaf</tissue>
    </source>
</reference>
<sequence>MERQARPRGSEAKTPAPRDRQNKFHVQGVGESSHSSPRCPDYLAHCSELPAPSRTPARLHSPLQSREGGYPRMHAKPWKTSYLEPRRISNGRKTSSAGPKRSKSQIPRRSDQTEPSETRNPLKDQLGTLEIETGAGTRTGRSRRQKGWQCPHGQTSLTSPSQGRSWSMF</sequence>
<accession>A0A8S9QX54</accession>
<evidence type="ECO:0000313" key="3">
    <source>
        <dbReference type="Proteomes" id="UP000712600"/>
    </source>
</evidence>
<comment type="caution">
    <text evidence="2">The sequence shown here is derived from an EMBL/GenBank/DDBJ whole genome shotgun (WGS) entry which is preliminary data.</text>
</comment>
<dbReference type="AlphaFoldDB" id="A0A8S9QX54"/>
<feature type="compositionally biased region" description="Basic and acidic residues" evidence="1">
    <location>
        <begin position="108"/>
        <end position="122"/>
    </location>
</feature>
<proteinExistence type="predicted"/>